<sequence>MTYTEVVREDQCDAHFVQVLGVFNLNKSTNYRNNLGEYRFQLDHFVGGDARRGQHRLSAFGVTSLKPP</sequence>
<comment type="caution">
    <text evidence="1">The sequence shown here is derived from an EMBL/GenBank/DDBJ whole genome shotgun (WGS) entry which is preliminary data.</text>
</comment>
<evidence type="ECO:0000313" key="2">
    <source>
        <dbReference type="Proteomes" id="UP001327957"/>
    </source>
</evidence>
<name>A0AAV9T9H2_9PEZI</name>
<keyword evidence="2" id="KW-1185">Reference proteome</keyword>
<protein>
    <submittedName>
        <fullName evidence="1">Uncharacterized protein</fullName>
    </submittedName>
</protein>
<accession>A0AAV9T9H2</accession>
<evidence type="ECO:0000313" key="1">
    <source>
        <dbReference type="EMBL" id="KAK6216725.1"/>
    </source>
</evidence>
<dbReference type="EMBL" id="JASAOK010000039">
    <property type="protein sequence ID" value="KAK6216725.1"/>
    <property type="molecule type" value="Genomic_DNA"/>
</dbReference>
<proteinExistence type="predicted"/>
<dbReference type="AlphaFoldDB" id="A0AAV9T9H2"/>
<reference evidence="1 2" key="1">
    <citation type="submission" date="2023-04" db="EMBL/GenBank/DDBJ databases">
        <title>Colletotrichum tabacum stain YC1 causing leaf anthracnose on Nicotiana tabacum(L.) cv.</title>
        <authorList>
            <person name="Ji Z."/>
            <person name="Wang M."/>
            <person name="Zhang J."/>
            <person name="Wang N."/>
            <person name="Zhou Z."/>
        </authorList>
    </citation>
    <scope>NUCLEOTIDE SEQUENCE [LARGE SCALE GENOMIC DNA]</scope>
    <source>
        <strain evidence="1 2">YC1</strain>
    </source>
</reference>
<dbReference type="Proteomes" id="UP001327957">
    <property type="component" value="Unassembled WGS sequence"/>
</dbReference>
<gene>
    <name evidence="1" type="ORF">QIS74_06839</name>
</gene>
<organism evidence="1 2">
    <name type="scientific">Colletotrichum tabaci</name>
    <dbReference type="NCBI Taxonomy" id="1209068"/>
    <lineage>
        <taxon>Eukaryota</taxon>
        <taxon>Fungi</taxon>
        <taxon>Dikarya</taxon>
        <taxon>Ascomycota</taxon>
        <taxon>Pezizomycotina</taxon>
        <taxon>Sordariomycetes</taxon>
        <taxon>Hypocreomycetidae</taxon>
        <taxon>Glomerellales</taxon>
        <taxon>Glomerellaceae</taxon>
        <taxon>Colletotrichum</taxon>
        <taxon>Colletotrichum destructivum species complex</taxon>
    </lineage>
</organism>